<comment type="subcellular location">
    <subcellularLocation>
        <location evidence="1">Membrane</location>
        <topology evidence="1">Multi-pass membrane protein</topology>
    </subcellularLocation>
</comment>
<keyword evidence="4 7" id="KW-1133">Transmembrane helix</keyword>
<evidence type="ECO:0000313" key="9">
    <source>
        <dbReference type="WBParaSite" id="BXY_1201800.1"/>
    </source>
</evidence>
<dbReference type="GO" id="GO:0016020">
    <property type="term" value="C:membrane"/>
    <property type="evidence" value="ECO:0007669"/>
    <property type="project" value="UniProtKB-SubCell"/>
</dbReference>
<evidence type="ECO:0000256" key="7">
    <source>
        <dbReference type="SAM" id="Phobius"/>
    </source>
</evidence>
<feature type="transmembrane region" description="Helical" evidence="7">
    <location>
        <begin position="202"/>
        <end position="220"/>
    </location>
</feature>
<dbReference type="eggNOG" id="ENOG502SK28">
    <property type="taxonomic scope" value="Eukaryota"/>
</dbReference>
<dbReference type="GO" id="GO:0016042">
    <property type="term" value="P:lipid catabolic process"/>
    <property type="evidence" value="ECO:0007669"/>
    <property type="project" value="InterPro"/>
</dbReference>
<keyword evidence="3 7" id="KW-0812">Transmembrane</keyword>
<dbReference type="Proteomes" id="UP000095284">
    <property type="component" value="Unplaced"/>
</dbReference>
<keyword evidence="5 7" id="KW-0472">Membrane</keyword>
<dbReference type="InterPro" id="IPR029058">
    <property type="entry name" value="AB_hydrolase_fold"/>
</dbReference>
<dbReference type="GO" id="GO:0016298">
    <property type="term" value="F:lipase activity"/>
    <property type="evidence" value="ECO:0007669"/>
    <property type="project" value="TreeGrafter"/>
</dbReference>
<dbReference type="InterPro" id="IPR002918">
    <property type="entry name" value="Lipase_EstA/Esterase_EstB"/>
</dbReference>
<dbReference type="InterPro" id="IPR038377">
    <property type="entry name" value="Na/Glc_symporter_sf"/>
</dbReference>
<dbReference type="WBParaSite" id="BXY_1201800.1">
    <property type="protein sequence ID" value="BXY_1201800.1"/>
    <property type="gene ID" value="BXY_1201800"/>
</dbReference>
<feature type="transmembrane region" description="Helical" evidence="7">
    <location>
        <begin position="175"/>
        <end position="195"/>
    </location>
</feature>
<dbReference type="Pfam" id="PF01674">
    <property type="entry name" value="Lipase_2"/>
    <property type="match status" value="1"/>
</dbReference>
<dbReference type="InterPro" id="IPR001734">
    <property type="entry name" value="Na/solute_symporter"/>
</dbReference>
<organism evidence="8 9">
    <name type="scientific">Bursaphelenchus xylophilus</name>
    <name type="common">Pinewood nematode worm</name>
    <name type="synonym">Aphelenchoides xylophilus</name>
    <dbReference type="NCBI Taxonomy" id="6326"/>
    <lineage>
        <taxon>Eukaryota</taxon>
        <taxon>Metazoa</taxon>
        <taxon>Ecdysozoa</taxon>
        <taxon>Nematoda</taxon>
        <taxon>Chromadorea</taxon>
        <taxon>Rhabditida</taxon>
        <taxon>Tylenchina</taxon>
        <taxon>Tylenchomorpha</taxon>
        <taxon>Aphelenchoidea</taxon>
        <taxon>Aphelenchoididae</taxon>
        <taxon>Bursaphelenchus</taxon>
    </lineage>
</organism>
<proteinExistence type="inferred from homology"/>
<accession>A0A1I7SG54</accession>
<protein>
    <submittedName>
        <fullName evidence="9">Lipase_3 domain-containing protein</fullName>
    </submittedName>
</protein>
<evidence type="ECO:0000256" key="6">
    <source>
        <dbReference type="RuleBase" id="RU362091"/>
    </source>
</evidence>
<dbReference type="Pfam" id="PF00474">
    <property type="entry name" value="SSF"/>
    <property type="match status" value="1"/>
</dbReference>
<dbReference type="AlphaFoldDB" id="A0A1I7SG54"/>
<reference evidence="9" key="1">
    <citation type="submission" date="2016-11" db="UniProtKB">
        <authorList>
            <consortium name="WormBaseParasite"/>
        </authorList>
    </citation>
    <scope>IDENTIFICATION</scope>
</reference>
<evidence type="ECO:0000256" key="3">
    <source>
        <dbReference type="ARBA" id="ARBA00022692"/>
    </source>
</evidence>
<feature type="transmembrane region" description="Helical" evidence="7">
    <location>
        <begin position="6"/>
        <end position="22"/>
    </location>
</feature>
<feature type="transmembrane region" description="Helical" evidence="7">
    <location>
        <begin position="149"/>
        <end position="169"/>
    </location>
</feature>
<feature type="transmembrane region" description="Helical" evidence="7">
    <location>
        <begin position="43"/>
        <end position="67"/>
    </location>
</feature>
<evidence type="ECO:0000256" key="2">
    <source>
        <dbReference type="ARBA" id="ARBA00006434"/>
    </source>
</evidence>
<dbReference type="PANTHER" id="PTHR32015:SF3">
    <property type="entry name" value="TRIACYLGLYCEROL LIPASE"/>
    <property type="match status" value="1"/>
</dbReference>
<evidence type="ECO:0000256" key="4">
    <source>
        <dbReference type="ARBA" id="ARBA00022989"/>
    </source>
</evidence>
<comment type="similarity">
    <text evidence="2 6">Belongs to the sodium:solute symporter (SSF) (TC 2.A.21) family.</text>
</comment>
<dbReference type="Gene3D" id="1.20.1730.10">
    <property type="entry name" value="Sodium/glucose cotransporter"/>
    <property type="match status" value="1"/>
</dbReference>
<sequence>YNNLFIMAVGGSMHALGMFGLNQMSLQRFCSLPSVRDAQKVMVITIPAHLLVGCMSMFLGILTFAYFHGCDPIASGEAKSPDQLAILLAARVLGSIPGMPGLFLSTLFSATLSTVSSGLNSIAAVVFEDWIKPNLRKEHSKSPERLTKLIVLLMGVISTCLAFCCKFLGGIFYVVIATLGATSGPITGVFLLGLFFPKANKFGAFVGFFVSSITMIAVTVSNNIEKPYRNYVLPMIDEDSGWGSCENVTDYSINVIRDFYKGKGREFHYGDLSASAPSRLSSYAYSPTEPRPDRSHLLGKMIFRLLLTSLLCAAVKSSLSNGFYKFVSAKFGADFAEKLARKELGEKGSFGGGAATEPTRQKNVPIVFIHGQTRRAGDLKYILQNFLDNGYTFEELYGATYGTNVTDDNSLQDKLYCEYVLQTRRMLDAVSAYTKHEQIDVIAFSLGGAISRKAILGGKCVDTNETIGANMTDKIRNYISAAGVQQGVEACDLAKDLVPVCNANNGLYCGSDYISDLNADSGYEASKKAYAIESKSDEFLGNATSCNGDPALFSGATNITFQSLNHRAVVWFLGELIYNVSQGLPLTDLRKVEAKTFADEKRLSDKDIGIDDDDDVITTTPSSSQLIFPQQSVLLSLAVYSIVTVFWEK</sequence>
<evidence type="ECO:0000256" key="1">
    <source>
        <dbReference type="ARBA" id="ARBA00004141"/>
    </source>
</evidence>
<dbReference type="PROSITE" id="PS50283">
    <property type="entry name" value="NA_SOLUT_SYMP_3"/>
    <property type="match status" value="1"/>
</dbReference>
<feature type="transmembrane region" description="Helical" evidence="7">
    <location>
        <begin position="102"/>
        <end position="128"/>
    </location>
</feature>
<dbReference type="PANTHER" id="PTHR32015">
    <property type="entry name" value="FASTING INDUCED LIPASE"/>
    <property type="match status" value="1"/>
</dbReference>
<name>A0A1I7SG54_BURXY</name>
<evidence type="ECO:0000256" key="5">
    <source>
        <dbReference type="ARBA" id="ARBA00023136"/>
    </source>
</evidence>
<evidence type="ECO:0000313" key="8">
    <source>
        <dbReference type="Proteomes" id="UP000095284"/>
    </source>
</evidence>
<dbReference type="SUPFAM" id="SSF53474">
    <property type="entry name" value="alpha/beta-Hydrolases"/>
    <property type="match status" value="1"/>
</dbReference>
<dbReference type="Gene3D" id="3.40.50.1820">
    <property type="entry name" value="alpha/beta hydrolase"/>
    <property type="match status" value="1"/>
</dbReference>
<dbReference type="GO" id="GO:0022857">
    <property type="term" value="F:transmembrane transporter activity"/>
    <property type="evidence" value="ECO:0007669"/>
    <property type="project" value="InterPro"/>
</dbReference>